<reference evidence="1" key="2">
    <citation type="submission" date="2020-09" db="EMBL/GenBank/DDBJ databases">
        <authorList>
            <person name="Sun Q."/>
            <person name="Zhou Y."/>
        </authorList>
    </citation>
    <scope>NUCLEOTIDE SEQUENCE</scope>
    <source>
        <strain evidence="1">CGMCC 1.10998</strain>
    </source>
</reference>
<proteinExistence type="predicted"/>
<organism evidence="1 2">
    <name type="scientific">Undibacterium terreum</name>
    <dbReference type="NCBI Taxonomy" id="1224302"/>
    <lineage>
        <taxon>Bacteria</taxon>
        <taxon>Pseudomonadati</taxon>
        <taxon>Pseudomonadota</taxon>
        <taxon>Betaproteobacteria</taxon>
        <taxon>Burkholderiales</taxon>
        <taxon>Oxalobacteraceae</taxon>
        <taxon>Undibacterium</taxon>
    </lineage>
</organism>
<dbReference type="AlphaFoldDB" id="A0A916U2X3"/>
<evidence type="ECO:0000313" key="2">
    <source>
        <dbReference type="Proteomes" id="UP000637423"/>
    </source>
</evidence>
<dbReference type="Proteomes" id="UP000637423">
    <property type="component" value="Unassembled WGS sequence"/>
</dbReference>
<evidence type="ECO:0000313" key="1">
    <source>
        <dbReference type="EMBL" id="GGC57681.1"/>
    </source>
</evidence>
<accession>A0A916U2X3</accession>
<sequence>MLYKQITEVSRSAGLLGLYLGSITHVWGPWGHCTKQEAARQIVARESHFYVDVAGYQINVIAVIHDPNDPSTWYIKTVADDTIVDNLLHLPVRQLGIIQRGLLNL</sequence>
<reference evidence="1" key="1">
    <citation type="journal article" date="2014" name="Int. J. Syst. Evol. Microbiol.">
        <title>Complete genome sequence of Corynebacterium casei LMG S-19264T (=DSM 44701T), isolated from a smear-ripened cheese.</title>
        <authorList>
            <consortium name="US DOE Joint Genome Institute (JGI-PGF)"/>
            <person name="Walter F."/>
            <person name="Albersmeier A."/>
            <person name="Kalinowski J."/>
            <person name="Ruckert C."/>
        </authorList>
    </citation>
    <scope>NUCLEOTIDE SEQUENCE</scope>
    <source>
        <strain evidence="1">CGMCC 1.10998</strain>
    </source>
</reference>
<name>A0A916U2X3_9BURK</name>
<gene>
    <name evidence="1" type="ORF">GCM10011396_00670</name>
</gene>
<comment type="caution">
    <text evidence="1">The sequence shown here is derived from an EMBL/GenBank/DDBJ whole genome shotgun (WGS) entry which is preliminary data.</text>
</comment>
<dbReference type="EMBL" id="BMED01000001">
    <property type="protein sequence ID" value="GGC57681.1"/>
    <property type="molecule type" value="Genomic_DNA"/>
</dbReference>
<protein>
    <submittedName>
        <fullName evidence="1">Uncharacterized protein</fullName>
    </submittedName>
</protein>
<keyword evidence="2" id="KW-1185">Reference proteome</keyword>